<dbReference type="EMBL" id="JBHRTP010000054">
    <property type="protein sequence ID" value="MFC3109649.1"/>
    <property type="molecule type" value="Genomic_DNA"/>
</dbReference>
<keyword evidence="1" id="KW-0812">Transmembrane</keyword>
<evidence type="ECO:0000313" key="3">
    <source>
        <dbReference type="EMBL" id="MFC3109649.1"/>
    </source>
</evidence>
<evidence type="ECO:0000313" key="4">
    <source>
        <dbReference type="Proteomes" id="UP001595530"/>
    </source>
</evidence>
<dbReference type="PANTHER" id="PTHR34220:SF7">
    <property type="entry name" value="SENSOR HISTIDINE KINASE YPDA"/>
    <property type="match status" value="1"/>
</dbReference>
<feature type="transmembrane region" description="Helical" evidence="1">
    <location>
        <begin position="97"/>
        <end position="116"/>
    </location>
</feature>
<accession>A0ABV7F630</accession>
<dbReference type="GO" id="GO:0004673">
    <property type="term" value="F:protein histidine kinase activity"/>
    <property type="evidence" value="ECO:0007669"/>
    <property type="project" value="UniProtKB-EC"/>
</dbReference>
<feature type="transmembrane region" description="Helical" evidence="1">
    <location>
        <begin position="31"/>
        <end position="53"/>
    </location>
</feature>
<feature type="transmembrane region" description="Helical" evidence="1">
    <location>
        <begin position="59"/>
        <end position="76"/>
    </location>
</feature>
<feature type="domain" description="Signal transduction histidine kinase internal region" evidence="2">
    <location>
        <begin position="160"/>
        <end position="238"/>
    </location>
</feature>
<name>A0ABV7F630_9BURK</name>
<comment type="caution">
    <text evidence="3">The sequence shown here is derived from an EMBL/GenBank/DDBJ whole genome shotgun (WGS) entry which is preliminary data.</text>
</comment>
<dbReference type="SUPFAM" id="SSF55874">
    <property type="entry name" value="ATPase domain of HSP90 chaperone/DNA topoisomerase II/histidine kinase"/>
    <property type="match status" value="1"/>
</dbReference>
<dbReference type="Gene3D" id="3.30.565.10">
    <property type="entry name" value="Histidine kinase-like ATPase, C-terminal domain"/>
    <property type="match status" value="1"/>
</dbReference>
<evidence type="ECO:0000256" key="1">
    <source>
        <dbReference type="SAM" id="Phobius"/>
    </source>
</evidence>
<keyword evidence="1" id="KW-0472">Membrane</keyword>
<evidence type="ECO:0000259" key="2">
    <source>
        <dbReference type="Pfam" id="PF06580"/>
    </source>
</evidence>
<organism evidence="3 4">
    <name type="scientific">Undibacterium arcticum</name>
    <dbReference type="NCBI Taxonomy" id="1762892"/>
    <lineage>
        <taxon>Bacteria</taxon>
        <taxon>Pseudomonadati</taxon>
        <taxon>Pseudomonadota</taxon>
        <taxon>Betaproteobacteria</taxon>
        <taxon>Burkholderiales</taxon>
        <taxon>Oxalobacteraceae</taxon>
        <taxon>Undibacterium</taxon>
    </lineage>
</organism>
<keyword evidence="1" id="KW-1133">Transmembrane helix</keyword>
<keyword evidence="3" id="KW-0418">Kinase</keyword>
<dbReference type="EC" id="2.7.13.3" evidence="3"/>
<gene>
    <name evidence="3" type="ORF">ACFOFO_17030</name>
</gene>
<keyword evidence="4" id="KW-1185">Reference proteome</keyword>
<dbReference type="RefSeq" id="WP_390325519.1">
    <property type="nucleotide sequence ID" value="NZ_JBHRTP010000054.1"/>
</dbReference>
<reference evidence="4" key="1">
    <citation type="journal article" date="2019" name="Int. J. Syst. Evol. Microbiol.">
        <title>The Global Catalogue of Microorganisms (GCM) 10K type strain sequencing project: providing services to taxonomists for standard genome sequencing and annotation.</title>
        <authorList>
            <consortium name="The Broad Institute Genomics Platform"/>
            <consortium name="The Broad Institute Genome Sequencing Center for Infectious Disease"/>
            <person name="Wu L."/>
            <person name="Ma J."/>
        </authorList>
    </citation>
    <scope>NUCLEOTIDE SEQUENCE [LARGE SCALE GENOMIC DNA]</scope>
    <source>
        <strain evidence="4">KCTC 42986</strain>
    </source>
</reference>
<dbReference type="Pfam" id="PF06580">
    <property type="entry name" value="His_kinase"/>
    <property type="match status" value="1"/>
</dbReference>
<sequence length="360" mass="39906">MKLPPADRKKLPFDCIIPDCCNIGMILRTLLAVNVAVLAAVLTNVRGLLAGLIDFVESSMLLELASLMSLVALCGVRRGLLQMQLIPKLSLWAQRALCALVPATVTGLLIHLLSGFDWFSTSFTHLTVSEGVVVSSLFGLVLQHYFELRARAFSPALSEARLQALQARIRPHFLFNSLNAVLSLIRTEPRRAETTLEDLADLFRVLMRDTRNMTTLDEEIRLCKQYLAIEKIRLGARLQVEWDTANISDEVIAKAQIAALMLQPLLENAVRYGIEPSREAALIRVQLSRSLDRIEIVVANPVHGESSALAGNQMALQNIRERLALLYDVEAQLTASSVQGQFEVRLRFPYVKVGGPTSIV</sequence>
<proteinExistence type="predicted"/>
<dbReference type="InterPro" id="IPR036890">
    <property type="entry name" value="HATPase_C_sf"/>
</dbReference>
<dbReference type="InterPro" id="IPR010559">
    <property type="entry name" value="Sig_transdc_His_kin_internal"/>
</dbReference>
<protein>
    <submittedName>
        <fullName evidence="3">Sensor histidine kinase</fullName>
        <ecNumber evidence="3">2.7.13.3</ecNumber>
    </submittedName>
</protein>
<dbReference type="Proteomes" id="UP001595530">
    <property type="component" value="Unassembled WGS sequence"/>
</dbReference>
<dbReference type="InterPro" id="IPR050640">
    <property type="entry name" value="Bact_2-comp_sensor_kinase"/>
</dbReference>
<dbReference type="PANTHER" id="PTHR34220">
    <property type="entry name" value="SENSOR HISTIDINE KINASE YPDA"/>
    <property type="match status" value="1"/>
</dbReference>
<keyword evidence="3" id="KW-0808">Transferase</keyword>